<evidence type="ECO:0000313" key="2">
    <source>
        <dbReference type="EMBL" id="KAJ3256915.1"/>
    </source>
</evidence>
<organism evidence="2 3">
    <name type="scientific">Boothiomyces macroporosus</name>
    <dbReference type="NCBI Taxonomy" id="261099"/>
    <lineage>
        <taxon>Eukaryota</taxon>
        <taxon>Fungi</taxon>
        <taxon>Fungi incertae sedis</taxon>
        <taxon>Chytridiomycota</taxon>
        <taxon>Chytridiomycota incertae sedis</taxon>
        <taxon>Chytridiomycetes</taxon>
        <taxon>Rhizophydiales</taxon>
        <taxon>Terramycetaceae</taxon>
        <taxon>Boothiomyces</taxon>
    </lineage>
</organism>
<evidence type="ECO:0000313" key="3">
    <source>
        <dbReference type="Proteomes" id="UP001210925"/>
    </source>
</evidence>
<proteinExistence type="predicted"/>
<protein>
    <submittedName>
        <fullName evidence="2">Uncharacterized protein</fullName>
    </submittedName>
</protein>
<dbReference type="EMBL" id="JADGKB010000044">
    <property type="protein sequence ID" value="KAJ3256915.1"/>
    <property type="molecule type" value="Genomic_DNA"/>
</dbReference>
<dbReference type="AlphaFoldDB" id="A0AAD5UG81"/>
<comment type="caution">
    <text evidence="2">The sequence shown here is derived from an EMBL/GenBank/DDBJ whole genome shotgun (WGS) entry which is preliminary data.</text>
</comment>
<name>A0AAD5UG81_9FUNG</name>
<keyword evidence="3" id="KW-1185">Reference proteome</keyword>
<accession>A0AAD5UG81</accession>
<dbReference type="Proteomes" id="UP001210925">
    <property type="component" value="Unassembled WGS sequence"/>
</dbReference>
<sequence length="426" mass="49405">MDNEELKKRLDNAEKEKDEAKKRYDDAEAKLQIWQSELGNSWRNNTEYISYQNYVRELGDIYNNLLQIYNTLLQKISNPAIPMHVKEDKEYSATLSQAGSNFYAKLIEEYSIGQKTIISPISQDLSATTNSFEWEKSVENSAENRTNYLRYIKDEILVGIEDFPINVFDGSGETNLLDAYLGERKLRGTCDVMISSCIETFDKLINCHVIFEVKKLIVDKNVRQAKLELLCADYHSNYTVIVVLTDLMDKWKFFWLEKPDTADNKTKTAYICGATVTRNLAIGYLRYHLKWVAKRRRKEEARIGLDFSDPFDDEDECKDDDVEEQTKKKRKLTTERRPTFLGTKYSLCHLSKYGNNNDLSDEQIRSIALTNFIRKYEDDFQDWIVPEEKEVAVDKADSNSKVLEWVSSISEKDGVLAKQESSSTVV</sequence>
<evidence type="ECO:0000256" key="1">
    <source>
        <dbReference type="SAM" id="MobiDB-lite"/>
    </source>
</evidence>
<gene>
    <name evidence="2" type="ORF">HK103_005033</name>
</gene>
<feature type="region of interest" description="Disordered" evidence="1">
    <location>
        <begin position="1"/>
        <end position="22"/>
    </location>
</feature>
<reference evidence="2" key="1">
    <citation type="submission" date="2020-05" db="EMBL/GenBank/DDBJ databases">
        <title>Phylogenomic resolution of chytrid fungi.</title>
        <authorList>
            <person name="Stajich J.E."/>
            <person name="Amses K."/>
            <person name="Simmons R."/>
            <person name="Seto K."/>
            <person name="Myers J."/>
            <person name="Bonds A."/>
            <person name="Quandt C.A."/>
            <person name="Barry K."/>
            <person name="Liu P."/>
            <person name="Grigoriev I."/>
            <person name="Longcore J.E."/>
            <person name="James T.Y."/>
        </authorList>
    </citation>
    <scope>NUCLEOTIDE SEQUENCE</scope>
    <source>
        <strain evidence="2">PLAUS21</strain>
    </source>
</reference>